<organism evidence="2 3">
    <name type="scientific">Altererythrobacter epoxidivorans</name>
    <dbReference type="NCBI Taxonomy" id="361183"/>
    <lineage>
        <taxon>Bacteria</taxon>
        <taxon>Pseudomonadati</taxon>
        <taxon>Pseudomonadota</taxon>
        <taxon>Alphaproteobacteria</taxon>
        <taxon>Sphingomonadales</taxon>
        <taxon>Erythrobacteraceae</taxon>
        <taxon>Altererythrobacter</taxon>
    </lineage>
</organism>
<gene>
    <name evidence="2" type="ORF">AMC99_02180</name>
</gene>
<accession>A0A0M4LWL9</accession>
<dbReference type="KEGG" id="aep:AMC99_02180"/>
<proteinExistence type="predicted"/>
<reference evidence="2 3" key="1">
    <citation type="submission" date="2015-09" db="EMBL/GenBank/DDBJ databases">
        <title>Complete genome sequence of a benzo[a]pyrene-degrading bacterium Altererythrobacter epoxidivorans CGMCC 1.7731T.</title>
        <authorList>
            <person name="Li Z."/>
            <person name="Cheng H."/>
            <person name="Huo Y."/>
            <person name="Xu X."/>
        </authorList>
    </citation>
    <scope>NUCLEOTIDE SEQUENCE [LARGE SCALE GENOMIC DNA]</scope>
    <source>
        <strain evidence="2 3">CGMCC 1.7731</strain>
    </source>
</reference>
<dbReference type="AlphaFoldDB" id="A0A0M4LWL9"/>
<dbReference type="EMBL" id="CP012669">
    <property type="protein sequence ID" value="ALE17459.1"/>
    <property type="molecule type" value="Genomic_DNA"/>
</dbReference>
<protein>
    <submittedName>
        <fullName evidence="2">Monooxygenase, flavin-binding family</fullName>
    </submittedName>
</protein>
<dbReference type="STRING" id="361183.AMC99_02180"/>
<dbReference type="GO" id="GO:0004497">
    <property type="term" value="F:monooxygenase activity"/>
    <property type="evidence" value="ECO:0007669"/>
    <property type="project" value="UniProtKB-KW"/>
</dbReference>
<sequence>MGCHADAANSGSDDQHVKIRGCRQHSTLHLQRVKKAQHEGQSESSLQFETQYPAKAAVHRTL</sequence>
<dbReference type="Proteomes" id="UP000057938">
    <property type="component" value="Chromosome"/>
</dbReference>
<evidence type="ECO:0000256" key="1">
    <source>
        <dbReference type="SAM" id="MobiDB-lite"/>
    </source>
</evidence>
<keyword evidence="2" id="KW-0503">Monooxygenase</keyword>
<evidence type="ECO:0000313" key="2">
    <source>
        <dbReference type="EMBL" id="ALE17459.1"/>
    </source>
</evidence>
<keyword evidence="3" id="KW-1185">Reference proteome</keyword>
<name>A0A0M4LWL9_9SPHN</name>
<evidence type="ECO:0000313" key="3">
    <source>
        <dbReference type="Proteomes" id="UP000057938"/>
    </source>
</evidence>
<keyword evidence="2" id="KW-0560">Oxidoreductase</keyword>
<feature type="region of interest" description="Disordered" evidence="1">
    <location>
        <begin position="30"/>
        <end position="62"/>
    </location>
</feature>